<dbReference type="Proteomes" id="UP001500363">
    <property type="component" value="Unassembled WGS sequence"/>
</dbReference>
<name>A0ABN2A7K6_9ACTN</name>
<feature type="region of interest" description="Disordered" evidence="1">
    <location>
        <begin position="146"/>
        <end position="195"/>
    </location>
</feature>
<dbReference type="InterPro" id="IPR036188">
    <property type="entry name" value="FAD/NAD-bd_sf"/>
</dbReference>
<protein>
    <submittedName>
        <fullName evidence="3">NAD(P)/FAD-dependent oxidoreductase</fullName>
    </submittedName>
</protein>
<gene>
    <name evidence="3" type="ORF">GCM10009741_06750</name>
</gene>
<evidence type="ECO:0000259" key="2">
    <source>
        <dbReference type="Pfam" id="PF01593"/>
    </source>
</evidence>
<feature type="domain" description="Amine oxidase" evidence="2">
    <location>
        <begin position="17"/>
        <end position="452"/>
    </location>
</feature>
<comment type="caution">
    <text evidence="3">The sequence shown here is derived from an EMBL/GenBank/DDBJ whole genome shotgun (WGS) entry which is preliminary data.</text>
</comment>
<feature type="compositionally biased region" description="Low complexity" evidence="1">
    <location>
        <begin position="158"/>
        <end position="176"/>
    </location>
</feature>
<keyword evidence="4" id="KW-1185">Reference proteome</keyword>
<dbReference type="Gene3D" id="3.50.50.60">
    <property type="entry name" value="FAD/NAD(P)-binding domain"/>
    <property type="match status" value="2"/>
</dbReference>
<sequence>MCKHQWMTDVIVVGAGLAGLNCALTLQSRGLAVRVVESTDSVGGRVRTDRIDGYLCDRGFQLLNPAYPAVRRYVDLPALDLQPFAAGVAVAGAAGTTILGDPRRSPTLLPKTLLSGYLHPRELARLGAWAAPALGPVHRLLDEAATAPGSTPQESGERSSAASGPAASGPRPGDGATDSASHRKAPTGGDLSLRESLDRAGVEGKLRREVLEPFLSGVLAEADGSTSAAFVQLLLRSFLLGTPSLPAGGMAAMPEQLAARLREPVHLGRPATAVRGGDEAIVETVDGELRARAVVVATDPSSSAELLHVEAPRMKGLSTYWFTTDEPPRTDKLLVIDGRRDGPVVNTAVMSNVAPSYAPPGRHLIQATALWPTDAVEADVRIQLTRMYGRSAGAWQVVVRHDIPEALPHQPAPLAARRPVALGDGRFVAGDHRDTASIQGALVSGRRAANAVTQYLA</sequence>
<reference evidence="3 4" key="1">
    <citation type="journal article" date="2019" name="Int. J. Syst. Evol. Microbiol.">
        <title>The Global Catalogue of Microorganisms (GCM) 10K type strain sequencing project: providing services to taxonomists for standard genome sequencing and annotation.</title>
        <authorList>
            <consortium name="The Broad Institute Genomics Platform"/>
            <consortium name="The Broad Institute Genome Sequencing Center for Infectious Disease"/>
            <person name="Wu L."/>
            <person name="Ma J."/>
        </authorList>
    </citation>
    <scope>NUCLEOTIDE SEQUENCE [LARGE SCALE GENOMIC DNA]</scope>
    <source>
        <strain evidence="3 4">JCM 14303</strain>
    </source>
</reference>
<dbReference type="Pfam" id="PF01593">
    <property type="entry name" value="Amino_oxidase"/>
    <property type="match status" value="1"/>
</dbReference>
<accession>A0ABN2A7K6</accession>
<dbReference type="PANTHER" id="PTHR42841">
    <property type="entry name" value="AMINE OXIDASE"/>
    <property type="match status" value="1"/>
</dbReference>
<dbReference type="EMBL" id="BAAANC010000001">
    <property type="protein sequence ID" value="GAA1511956.1"/>
    <property type="molecule type" value="Genomic_DNA"/>
</dbReference>
<dbReference type="InterPro" id="IPR002937">
    <property type="entry name" value="Amino_oxidase"/>
</dbReference>
<evidence type="ECO:0000256" key="1">
    <source>
        <dbReference type="SAM" id="MobiDB-lite"/>
    </source>
</evidence>
<evidence type="ECO:0000313" key="3">
    <source>
        <dbReference type="EMBL" id="GAA1511956.1"/>
    </source>
</evidence>
<proteinExistence type="predicted"/>
<organism evidence="3 4">
    <name type="scientific">Kribbella lupini</name>
    <dbReference type="NCBI Taxonomy" id="291602"/>
    <lineage>
        <taxon>Bacteria</taxon>
        <taxon>Bacillati</taxon>
        <taxon>Actinomycetota</taxon>
        <taxon>Actinomycetes</taxon>
        <taxon>Propionibacteriales</taxon>
        <taxon>Kribbellaceae</taxon>
        <taxon>Kribbella</taxon>
    </lineage>
</organism>
<dbReference type="SUPFAM" id="SSF51905">
    <property type="entry name" value="FAD/NAD(P)-binding domain"/>
    <property type="match status" value="1"/>
</dbReference>
<evidence type="ECO:0000313" key="4">
    <source>
        <dbReference type="Proteomes" id="UP001500363"/>
    </source>
</evidence>